<dbReference type="Pfam" id="PF04525">
    <property type="entry name" value="LOR"/>
    <property type="match status" value="1"/>
</dbReference>
<dbReference type="PANTHER" id="PTHR31087">
    <property type="match status" value="1"/>
</dbReference>
<gene>
    <name evidence="2" type="ORF">FSB_LOCUS59526</name>
</gene>
<evidence type="ECO:0000313" key="2">
    <source>
        <dbReference type="EMBL" id="SPD31644.1"/>
    </source>
</evidence>
<dbReference type="AlphaFoldDB" id="A0A2N9J4W9"/>
<dbReference type="EMBL" id="OIVN01006371">
    <property type="protein sequence ID" value="SPD31644.1"/>
    <property type="molecule type" value="Genomic_DNA"/>
</dbReference>
<dbReference type="InterPro" id="IPR038595">
    <property type="entry name" value="LOR_sf"/>
</dbReference>
<accession>A0A2N9J4W9</accession>
<dbReference type="InterPro" id="IPR025659">
    <property type="entry name" value="Tubby-like_C"/>
</dbReference>
<dbReference type="PANTHER" id="PTHR31087:SF25">
    <property type="entry name" value="TRANSLATION INITIATION FACTOR 2B FAMILY PROTEIN, PUTATIVE, EXPRESSED-RELATED"/>
    <property type="match status" value="1"/>
</dbReference>
<protein>
    <submittedName>
        <fullName evidence="2">Uncharacterized protein</fullName>
    </submittedName>
</protein>
<proteinExistence type="inferred from homology"/>
<dbReference type="InterPro" id="IPR007612">
    <property type="entry name" value="LOR"/>
</dbReference>
<dbReference type="Gene3D" id="2.40.160.200">
    <property type="entry name" value="LURP1-related"/>
    <property type="match status" value="1"/>
</dbReference>
<evidence type="ECO:0000256" key="1">
    <source>
        <dbReference type="ARBA" id="ARBA00005437"/>
    </source>
</evidence>
<comment type="similarity">
    <text evidence="1">Belongs to the LOR family.</text>
</comment>
<dbReference type="SUPFAM" id="SSF54518">
    <property type="entry name" value="Tubby C-terminal domain-like"/>
    <property type="match status" value="1"/>
</dbReference>
<organism evidence="2">
    <name type="scientific">Fagus sylvatica</name>
    <name type="common">Beechnut</name>
    <dbReference type="NCBI Taxonomy" id="28930"/>
    <lineage>
        <taxon>Eukaryota</taxon>
        <taxon>Viridiplantae</taxon>
        <taxon>Streptophyta</taxon>
        <taxon>Embryophyta</taxon>
        <taxon>Tracheophyta</taxon>
        <taxon>Spermatophyta</taxon>
        <taxon>Magnoliopsida</taxon>
        <taxon>eudicotyledons</taxon>
        <taxon>Gunneridae</taxon>
        <taxon>Pentapetalae</taxon>
        <taxon>rosids</taxon>
        <taxon>fabids</taxon>
        <taxon>Fagales</taxon>
        <taxon>Fagaceae</taxon>
        <taxon>Fagus</taxon>
    </lineage>
</organism>
<sequence>MMAKVHPQAIVPSASCYFSSKQETFTIWMKSLILNGKGCTVFDTNGQIVFRVDNYNCKCRNEVYLMDFKGRVLFTILRKRFKLFKFWEGYRSSDTESIKKKPGFQVRKALRISKVKEKAINIWGGFRQRCFDNGGGAQY</sequence>
<reference evidence="2" key="1">
    <citation type="submission" date="2018-02" db="EMBL/GenBank/DDBJ databases">
        <authorList>
            <person name="Cohen D.B."/>
            <person name="Kent A.D."/>
        </authorList>
    </citation>
    <scope>NUCLEOTIDE SEQUENCE</scope>
</reference>
<name>A0A2N9J4W9_FAGSY</name>